<protein>
    <recommendedName>
        <fullName evidence="1">HTH cro/C1-type domain-containing protein</fullName>
    </recommendedName>
</protein>
<evidence type="ECO:0000313" key="2">
    <source>
        <dbReference type="EMBL" id="QHS78768.1"/>
    </source>
</evidence>
<dbReference type="AlphaFoldDB" id="A0A6C0AG78"/>
<dbReference type="InterPro" id="IPR010982">
    <property type="entry name" value="Lambda_DNA-bd_dom_sf"/>
</dbReference>
<dbReference type="SUPFAM" id="SSF47413">
    <property type="entry name" value="lambda repressor-like DNA-binding domains"/>
    <property type="match status" value="1"/>
</dbReference>
<dbReference type="Pfam" id="PF12844">
    <property type="entry name" value="HTH_19"/>
    <property type="match status" value="1"/>
</dbReference>
<dbReference type="CDD" id="cd00093">
    <property type="entry name" value="HTH_XRE"/>
    <property type="match status" value="1"/>
</dbReference>
<dbReference type="EMBL" id="MN740603">
    <property type="protein sequence ID" value="QHS78768.1"/>
    <property type="molecule type" value="Genomic_DNA"/>
</dbReference>
<feature type="domain" description="HTH cro/C1-type" evidence="1">
    <location>
        <begin position="43"/>
        <end position="94"/>
    </location>
</feature>
<dbReference type="GO" id="GO:0003677">
    <property type="term" value="F:DNA binding"/>
    <property type="evidence" value="ECO:0007669"/>
    <property type="project" value="InterPro"/>
</dbReference>
<dbReference type="InterPro" id="IPR001387">
    <property type="entry name" value="Cro/C1-type_HTH"/>
</dbReference>
<reference evidence="2" key="1">
    <citation type="journal article" date="2020" name="Nature">
        <title>Giant virus diversity and host interactions through global metagenomics.</title>
        <authorList>
            <person name="Schulz F."/>
            <person name="Roux S."/>
            <person name="Paez-Espino D."/>
            <person name="Jungbluth S."/>
            <person name="Walsh D.A."/>
            <person name="Denef V.J."/>
            <person name="McMahon K.D."/>
            <person name="Konstantinidis K.T."/>
            <person name="Eloe-Fadrosh E.A."/>
            <person name="Kyrpides N.C."/>
            <person name="Woyke T."/>
        </authorList>
    </citation>
    <scope>NUCLEOTIDE SEQUENCE</scope>
    <source>
        <strain evidence="2">GVMAG-S-1024976-23</strain>
    </source>
</reference>
<organism evidence="2">
    <name type="scientific">viral metagenome</name>
    <dbReference type="NCBI Taxonomy" id="1070528"/>
    <lineage>
        <taxon>unclassified sequences</taxon>
        <taxon>metagenomes</taxon>
        <taxon>organismal metagenomes</taxon>
    </lineage>
</organism>
<name>A0A6C0AG78_9ZZZZ</name>
<proteinExistence type="predicted"/>
<dbReference type="Gene3D" id="1.10.260.40">
    <property type="entry name" value="lambda repressor-like DNA-binding domains"/>
    <property type="match status" value="1"/>
</dbReference>
<dbReference type="PROSITE" id="PS50943">
    <property type="entry name" value="HTH_CROC1"/>
    <property type="match status" value="1"/>
</dbReference>
<accession>A0A6C0AG78</accession>
<evidence type="ECO:0000259" key="1">
    <source>
        <dbReference type="PROSITE" id="PS50943"/>
    </source>
</evidence>
<sequence>MPSYWDENFEDFNQDWEPVIIKKSDKNESNQNESFVMPVHRKISNARSNNNYTVHEFAQLIHMKVNDYIKLENGKIEPNSQQLAKIRKYLGIKI</sequence>